<gene>
    <name evidence="6" type="primary">TPHA0J00940</name>
    <name evidence="6" type="ordered locus">TPHA_0J00940</name>
</gene>
<dbReference type="SUPFAM" id="SSF50729">
    <property type="entry name" value="PH domain-like"/>
    <property type="match status" value="1"/>
</dbReference>
<keyword evidence="2" id="KW-0597">Phosphoprotein</keyword>
<dbReference type="AlphaFoldDB" id="G8BYH4"/>
<dbReference type="GO" id="GO:0005829">
    <property type="term" value="C:cytosol"/>
    <property type="evidence" value="ECO:0007669"/>
    <property type="project" value="EnsemblFungi"/>
</dbReference>
<evidence type="ECO:0000256" key="3">
    <source>
        <dbReference type="ARBA" id="ARBA00023242"/>
    </source>
</evidence>
<evidence type="ECO:0000256" key="1">
    <source>
        <dbReference type="ARBA" id="ARBA00004123"/>
    </source>
</evidence>
<feature type="compositionally biased region" description="Basic and acidic residues" evidence="4">
    <location>
        <begin position="79"/>
        <end position="90"/>
    </location>
</feature>
<evidence type="ECO:0000256" key="2">
    <source>
        <dbReference type="ARBA" id="ARBA00022553"/>
    </source>
</evidence>
<dbReference type="Pfam" id="PF00638">
    <property type="entry name" value="Ran_BP1"/>
    <property type="match status" value="1"/>
</dbReference>
<keyword evidence="7" id="KW-1185">Reference proteome</keyword>
<dbReference type="InterPro" id="IPR000156">
    <property type="entry name" value="Ran_bind_dom"/>
</dbReference>
<keyword evidence="3" id="KW-0539">Nucleus</keyword>
<feature type="compositionally biased region" description="Basic and acidic residues" evidence="4">
    <location>
        <begin position="155"/>
        <end position="164"/>
    </location>
</feature>
<dbReference type="FunFam" id="2.30.29.30:FF:000454">
    <property type="entry name" value="Ran-specific GTPase-activating protein 2"/>
    <property type="match status" value="1"/>
</dbReference>
<dbReference type="eggNOG" id="KOG0864">
    <property type="taxonomic scope" value="Eukaryota"/>
</dbReference>
<dbReference type="PROSITE" id="PS50196">
    <property type="entry name" value="RANBD1"/>
    <property type="match status" value="1"/>
</dbReference>
<feature type="domain" description="RanBD1" evidence="5">
    <location>
        <begin position="194"/>
        <end position="323"/>
    </location>
</feature>
<dbReference type="SMART" id="SM00160">
    <property type="entry name" value="RanBD"/>
    <property type="match status" value="1"/>
</dbReference>
<feature type="compositionally biased region" description="Basic and acidic residues" evidence="4">
    <location>
        <begin position="1"/>
        <end position="17"/>
    </location>
</feature>
<dbReference type="OrthoDB" id="411251at2759"/>
<evidence type="ECO:0000313" key="7">
    <source>
        <dbReference type="Proteomes" id="UP000005666"/>
    </source>
</evidence>
<evidence type="ECO:0000259" key="5">
    <source>
        <dbReference type="PROSITE" id="PS50196"/>
    </source>
</evidence>
<dbReference type="KEGG" id="tpf:TPHA_0J00940"/>
<dbReference type="STRING" id="1071381.G8BYH4"/>
<feature type="region of interest" description="Disordered" evidence="4">
    <location>
        <begin position="110"/>
        <end position="137"/>
    </location>
</feature>
<dbReference type="InterPro" id="IPR045255">
    <property type="entry name" value="RanBP1-like"/>
</dbReference>
<dbReference type="GO" id="GO:0005634">
    <property type="term" value="C:nucleus"/>
    <property type="evidence" value="ECO:0007669"/>
    <property type="project" value="UniProtKB-SubCell"/>
</dbReference>
<feature type="compositionally biased region" description="Basic and acidic residues" evidence="4">
    <location>
        <begin position="172"/>
        <end position="183"/>
    </location>
</feature>
<dbReference type="RefSeq" id="XP_003687350.1">
    <property type="nucleotide sequence ID" value="XM_003687302.1"/>
</dbReference>
<dbReference type="PANTHER" id="PTHR23138">
    <property type="entry name" value="RAN BINDING PROTEIN"/>
    <property type="match status" value="1"/>
</dbReference>
<name>G8BYH4_TETPH</name>
<organism evidence="6 7">
    <name type="scientific">Tetrapisispora phaffii (strain ATCC 24235 / CBS 4417 / NBRC 1672 / NRRL Y-8282 / UCD 70-5)</name>
    <name type="common">Yeast</name>
    <name type="synonym">Fabospora phaffii</name>
    <dbReference type="NCBI Taxonomy" id="1071381"/>
    <lineage>
        <taxon>Eukaryota</taxon>
        <taxon>Fungi</taxon>
        <taxon>Dikarya</taxon>
        <taxon>Ascomycota</taxon>
        <taxon>Saccharomycotina</taxon>
        <taxon>Saccharomycetes</taxon>
        <taxon>Saccharomycetales</taxon>
        <taxon>Saccharomycetaceae</taxon>
        <taxon>Tetrapisispora</taxon>
    </lineage>
</organism>
<feature type="compositionally biased region" description="Basic and acidic residues" evidence="4">
    <location>
        <begin position="110"/>
        <end position="127"/>
    </location>
</feature>
<feature type="compositionally biased region" description="Basic and acidic residues" evidence="4">
    <location>
        <begin position="24"/>
        <end position="64"/>
    </location>
</feature>
<dbReference type="PANTHER" id="PTHR23138:SF142">
    <property type="entry name" value="RAN-BINDING PROTEIN 3B-RELATED"/>
    <property type="match status" value="1"/>
</dbReference>
<reference evidence="6 7" key="1">
    <citation type="journal article" date="2011" name="Proc. Natl. Acad. Sci. U.S.A.">
        <title>Evolutionary erosion of yeast sex chromosomes by mating-type switching accidents.</title>
        <authorList>
            <person name="Gordon J.L."/>
            <person name="Armisen D."/>
            <person name="Proux-Wera E."/>
            <person name="Oheigeartaigh S.S."/>
            <person name="Byrne K.P."/>
            <person name="Wolfe K.H."/>
        </authorList>
    </citation>
    <scope>NUCLEOTIDE SEQUENCE [LARGE SCALE GENOMIC DNA]</scope>
    <source>
        <strain evidence="7">ATCC 24235 / CBS 4417 / NBRC 1672 / NRRL Y-8282 / UCD 70-5</strain>
    </source>
</reference>
<dbReference type="Gene3D" id="2.30.29.30">
    <property type="entry name" value="Pleckstrin-homology domain (PH domain)/Phosphotyrosine-binding domain (PTB)"/>
    <property type="match status" value="1"/>
</dbReference>
<accession>G8BYH4</accession>
<dbReference type="EMBL" id="HE612865">
    <property type="protein sequence ID" value="CCE64916.1"/>
    <property type="molecule type" value="Genomic_DNA"/>
</dbReference>
<dbReference type="InterPro" id="IPR011993">
    <property type="entry name" value="PH-like_dom_sf"/>
</dbReference>
<dbReference type="HOGENOM" id="CLU_052718_0_0_1"/>
<protein>
    <recommendedName>
        <fullName evidence="5">RanBD1 domain-containing protein</fullName>
    </recommendedName>
</protein>
<proteinExistence type="predicted"/>
<evidence type="ECO:0000313" key="6">
    <source>
        <dbReference type="EMBL" id="CCE64916.1"/>
    </source>
</evidence>
<dbReference type="Proteomes" id="UP000005666">
    <property type="component" value="Chromosome 10"/>
</dbReference>
<feature type="region of interest" description="Disordered" evidence="4">
    <location>
        <begin position="1"/>
        <end position="90"/>
    </location>
</feature>
<dbReference type="GO" id="GO:0000056">
    <property type="term" value="P:ribosomal small subunit export from nucleus"/>
    <property type="evidence" value="ECO:0007669"/>
    <property type="project" value="EnsemblFungi"/>
</dbReference>
<feature type="region of interest" description="Disordered" evidence="4">
    <location>
        <begin position="155"/>
        <end position="187"/>
    </location>
</feature>
<sequence length="323" mass="36201">MSEVNDKNIDSAKDVGEGKPFVPKIDDNPIKRYRSDDDKKESESTTEAPSKKLKIETNESKDETNNSNDENAIETLENSQEKEPLTETKPKFVFGSTSIFGSGFALAKSDAAKKENKKTDEKIEEKQSPTLKPYSFGSGFSFGGGFNVLKNKETSLESKQKDDDTTNSNEESSVKSEAIKDDSEAGASESKSNFIKLEKQDLKSGEELETLLHQVNAKLYQLTDIDEGWKERGIGLLKINKNSENRKARLVMRSRVLLKVILNLPLMKEFKISKGFPGSLQTEKFVRIIAVNEEKIPVQYAFKLANADSADDLYSIMEKEMLK</sequence>
<dbReference type="GO" id="GO:0006611">
    <property type="term" value="P:protein export from nucleus"/>
    <property type="evidence" value="ECO:0007669"/>
    <property type="project" value="EnsemblFungi"/>
</dbReference>
<dbReference type="GeneID" id="11532928"/>
<dbReference type="OMA" id="EDNMATK"/>
<dbReference type="GO" id="GO:0006607">
    <property type="term" value="P:NLS-bearing protein import into nucleus"/>
    <property type="evidence" value="ECO:0007669"/>
    <property type="project" value="TreeGrafter"/>
</dbReference>
<comment type="subcellular location">
    <subcellularLocation>
        <location evidence="1">Nucleus</location>
    </subcellularLocation>
</comment>
<evidence type="ECO:0000256" key="4">
    <source>
        <dbReference type="SAM" id="MobiDB-lite"/>
    </source>
</evidence>